<dbReference type="EMBL" id="CAJPDT010000003">
    <property type="protein sequence ID" value="CAF9906958.1"/>
    <property type="molecule type" value="Genomic_DNA"/>
</dbReference>
<comment type="subunit">
    <text evidence="7">Component of a fungal signal recognition particle (SRP) complex that consists of a 7SL RNA molecule (scR1) and at least six protein subunits: SRP72, SRP68, SRP54, SEC65, SRP21 and SRP14.</text>
</comment>
<organism evidence="9 10">
    <name type="scientific">Imshaugia aleurites</name>
    <dbReference type="NCBI Taxonomy" id="172621"/>
    <lineage>
        <taxon>Eukaryota</taxon>
        <taxon>Fungi</taxon>
        <taxon>Dikarya</taxon>
        <taxon>Ascomycota</taxon>
        <taxon>Pezizomycotina</taxon>
        <taxon>Lecanoromycetes</taxon>
        <taxon>OSLEUM clade</taxon>
        <taxon>Lecanoromycetidae</taxon>
        <taxon>Lecanorales</taxon>
        <taxon>Lecanorineae</taxon>
        <taxon>Parmeliaceae</taxon>
        <taxon>Imshaugia</taxon>
    </lineage>
</organism>
<dbReference type="AlphaFoldDB" id="A0A8H3EM30"/>
<evidence type="ECO:0000313" key="10">
    <source>
        <dbReference type="Proteomes" id="UP000664534"/>
    </source>
</evidence>
<sequence>MASGHLSIDEFLTRLTSLFESCRVAAHGSVFLTQKRLSPPELPSGATDIPLPPSSPFPDLHPPHPLPVLIRATNGKWKEKKKEKIKISTVVQADDLEGFFLKYAEIWKAGMSGLKKRDRSGRKKGKAKKKGAGPGDGQKMKEETKMKEEKKG</sequence>
<evidence type="ECO:0000256" key="1">
    <source>
        <dbReference type="ARBA" id="ARBA00004496"/>
    </source>
</evidence>
<reference evidence="9" key="1">
    <citation type="submission" date="2021-03" db="EMBL/GenBank/DDBJ databases">
        <authorList>
            <person name="Tagirdzhanova G."/>
        </authorList>
    </citation>
    <scope>NUCLEOTIDE SEQUENCE</scope>
</reference>
<name>A0A8H3EM30_9LECA</name>
<dbReference type="PANTHER" id="PTHR12013">
    <property type="entry name" value="SIGNAL RECOGNITION PARTICLE 14 KD PROTEIN"/>
    <property type="match status" value="1"/>
</dbReference>
<dbReference type="SUPFAM" id="SSF54762">
    <property type="entry name" value="Signal recognition particle alu RNA binding heterodimer, SRP9/14"/>
    <property type="match status" value="1"/>
</dbReference>
<evidence type="ECO:0000256" key="7">
    <source>
        <dbReference type="RuleBase" id="RU368100"/>
    </source>
</evidence>
<evidence type="ECO:0000313" key="9">
    <source>
        <dbReference type="EMBL" id="CAF9906958.1"/>
    </source>
</evidence>
<feature type="compositionally biased region" description="Basic residues" evidence="8">
    <location>
        <begin position="114"/>
        <end position="131"/>
    </location>
</feature>
<protein>
    <recommendedName>
        <fullName evidence="7">Signal recognition particle subunit SRP14</fullName>
    </recommendedName>
    <alternativeName>
        <fullName evidence="7">Signal recognition particle 14 kDa protein</fullName>
    </alternativeName>
</protein>
<accession>A0A8H3EM30</accession>
<feature type="compositionally biased region" description="Pro residues" evidence="8">
    <location>
        <begin position="50"/>
        <end position="65"/>
    </location>
</feature>
<dbReference type="InterPro" id="IPR003210">
    <property type="entry name" value="Signal_recog_particle_SRP14"/>
</dbReference>
<keyword evidence="4 7" id="KW-0694">RNA-binding</keyword>
<feature type="region of interest" description="Disordered" evidence="8">
    <location>
        <begin position="113"/>
        <end position="152"/>
    </location>
</feature>
<dbReference type="Gene3D" id="3.30.720.10">
    <property type="entry name" value="Signal recognition particle alu RNA binding heterodimer, srp9/1"/>
    <property type="match status" value="1"/>
</dbReference>
<gene>
    <name evidence="9" type="ORF">IMSHALPRED_005403</name>
</gene>
<dbReference type="GO" id="GO:0006614">
    <property type="term" value="P:SRP-dependent cotranslational protein targeting to membrane"/>
    <property type="evidence" value="ECO:0007669"/>
    <property type="project" value="UniProtKB-UniRule"/>
</dbReference>
<keyword evidence="10" id="KW-1185">Reference proteome</keyword>
<evidence type="ECO:0000256" key="3">
    <source>
        <dbReference type="ARBA" id="ARBA00022490"/>
    </source>
</evidence>
<dbReference type="Pfam" id="PF02290">
    <property type="entry name" value="SRP14"/>
    <property type="match status" value="1"/>
</dbReference>
<dbReference type="GO" id="GO:0030942">
    <property type="term" value="F:endoplasmic reticulum signal peptide binding"/>
    <property type="evidence" value="ECO:0007669"/>
    <property type="project" value="UniProtKB-UniRule"/>
</dbReference>
<dbReference type="GO" id="GO:0008312">
    <property type="term" value="F:7S RNA binding"/>
    <property type="evidence" value="ECO:0007669"/>
    <property type="project" value="UniProtKB-UniRule"/>
</dbReference>
<dbReference type="InterPro" id="IPR009018">
    <property type="entry name" value="Signal_recog_particle_SRP9/14"/>
</dbReference>
<evidence type="ECO:0000256" key="5">
    <source>
        <dbReference type="ARBA" id="ARBA00023135"/>
    </source>
</evidence>
<comment type="caution">
    <text evidence="9">The sequence shown here is derived from an EMBL/GenBank/DDBJ whole genome shotgun (WGS) entry which is preliminary data.</text>
</comment>
<keyword evidence="6 7" id="KW-0687">Ribonucleoprotein</keyword>
<keyword evidence="3 7" id="KW-0963">Cytoplasm</keyword>
<feature type="region of interest" description="Disordered" evidence="8">
    <location>
        <begin position="44"/>
        <end position="65"/>
    </location>
</feature>
<dbReference type="OrthoDB" id="19209at2759"/>
<dbReference type="Proteomes" id="UP000664534">
    <property type="component" value="Unassembled WGS sequence"/>
</dbReference>
<feature type="compositionally biased region" description="Basic and acidic residues" evidence="8">
    <location>
        <begin position="138"/>
        <end position="152"/>
    </location>
</feature>
<evidence type="ECO:0000256" key="8">
    <source>
        <dbReference type="SAM" id="MobiDB-lite"/>
    </source>
</evidence>
<dbReference type="GO" id="GO:0005786">
    <property type="term" value="C:signal recognition particle, endoplasmic reticulum targeting"/>
    <property type="evidence" value="ECO:0007669"/>
    <property type="project" value="UniProtKB-UniRule"/>
</dbReference>
<comment type="subcellular location">
    <subcellularLocation>
        <location evidence="1 7">Cytoplasm</location>
    </subcellularLocation>
</comment>
<keyword evidence="5 7" id="KW-0733">Signal recognition particle</keyword>
<evidence type="ECO:0000256" key="4">
    <source>
        <dbReference type="ARBA" id="ARBA00022884"/>
    </source>
</evidence>
<comment type="similarity">
    <text evidence="2 7">Belongs to the SRP14 family.</text>
</comment>
<evidence type="ECO:0000256" key="2">
    <source>
        <dbReference type="ARBA" id="ARBA00010349"/>
    </source>
</evidence>
<evidence type="ECO:0000256" key="6">
    <source>
        <dbReference type="ARBA" id="ARBA00023274"/>
    </source>
</evidence>
<comment type="function">
    <text evidence="7">Component of the signal recognition particle (SRP) complex, a ribonucleoprotein complex that mediates the cotranslational targeting of secretory and membrane proteins to the endoplasmic reticulum (ER).</text>
</comment>
<proteinExistence type="inferred from homology"/>